<dbReference type="EMBL" id="JAWDGP010003079">
    <property type="protein sequence ID" value="KAK3777490.1"/>
    <property type="molecule type" value="Genomic_DNA"/>
</dbReference>
<evidence type="ECO:0000313" key="3">
    <source>
        <dbReference type="Proteomes" id="UP001283361"/>
    </source>
</evidence>
<sequence length="129" mass="14565">MARSWLALEARKVHSVTRHMSHRYGDKSLLGHLLRRFRPQQVRLFFETLETDSQIDDASSGDQLAASESEGSVESGNQVLQHLRKGEMFRQMILLPGMRTPSYLDAQSTALDASRSIFTVGVVKFCRSP</sequence>
<name>A0AAE0ZXW7_9GAST</name>
<gene>
    <name evidence="2" type="ORF">RRG08_032592</name>
</gene>
<feature type="region of interest" description="Disordered" evidence="1">
    <location>
        <begin position="55"/>
        <end position="77"/>
    </location>
</feature>
<accession>A0AAE0ZXW7</accession>
<reference evidence="2" key="1">
    <citation type="journal article" date="2023" name="G3 (Bethesda)">
        <title>A reference genome for the long-term kleptoplast-retaining sea slug Elysia crispata morphotype clarki.</title>
        <authorList>
            <person name="Eastman K.E."/>
            <person name="Pendleton A.L."/>
            <person name="Shaikh M.A."/>
            <person name="Suttiyut T."/>
            <person name="Ogas R."/>
            <person name="Tomko P."/>
            <person name="Gavelis G."/>
            <person name="Widhalm J.R."/>
            <person name="Wisecaver J.H."/>
        </authorList>
    </citation>
    <scope>NUCLEOTIDE SEQUENCE</scope>
    <source>
        <strain evidence="2">ECLA1</strain>
    </source>
</reference>
<feature type="compositionally biased region" description="Low complexity" evidence="1">
    <location>
        <begin position="67"/>
        <end position="76"/>
    </location>
</feature>
<dbReference type="AlphaFoldDB" id="A0AAE0ZXW7"/>
<protein>
    <submittedName>
        <fullName evidence="2">Uncharacterized protein</fullName>
    </submittedName>
</protein>
<dbReference type="Proteomes" id="UP001283361">
    <property type="component" value="Unassembled WGS sequence"/>
</dbReference>
<keyword evidence="3" id="KW-1185">Reference proteome</keyword>
<evidence type="ECO:0000256" key="1">
    <source>
        <dbReference type="SAM" id="MobiDB-lite"/>
    </source>
</evidence>
<proteinExistence type="predicted"/>
<organism evidence="2 3">
    <name type="scientific">Elysia crispata</name>
    <name type="common">lettuce slug</name>
    <dbReference type="NCBI Taxonomy" id="231223"/>
    <lineage>
        <taxon>Eukaryota</taxon>
        <taxon>Metazoa</taxon>
        <taxon>Spiralia</taxon>
        <taxon>Lophotrochozoa</taxon>
        <taxon>Mollusca</taxon>
        <taxon>Gastropoda</taxon>
        <taxon>Heterobranchia</taxon>
        <taxon>Euthyneura</taxon>
        <taxon>Panpulmonata</taxon>
        <taxon>Sacoglossa</taxon>
        <taxon>Placobranchoidea</taxon>
        <taxon>Plakobranchidae</taxon>
        <taxon>Elysia</taxon>
    </lineage>
</organism>
<evidence type="ECO:0000313" key="2">
    <source>
        <dbReference type="EMBL" id="KAK3777490.1"/>
    </source>
</evidence>
<comment type="caution">
    <text evidence="2">The sequence shown here is derived from an EMBL/GenBank/DDBJ whole genome shotgun (WGS) entry which is preliminary data.</text>
</comment>